<feature type="region of interest" description="Disordered" evidence="1">
    <location>
        <begin position="134"/>
        <end position="175"/>
    </location>
</feature>
<feature type="compositionally biased region" description="Gly residues" evidence="1">
    <location>
        <begin position="165"/>
        <end position="175"/>
    </location>
</feature>
<gene>
    <name evidence="3" type="ORF">AVDCRST_MAG63-3547</name>
</gene>
<dbReference type="EMBL" id="CADCTO010000473">
    <property type="protein sequence ID" value="CAA9280954.1"/>
    <property type="molecule type" value="Genomic_DNA"/>
</dbReference>
<proteinExistence type="predicted"/>
<keyword evidence="2" id="KW-0812">Transmembrane</keyword>
<evidence type="ECO:0008006" key="4">
    <source>
        <dbReference type="Google" id="ProtNLM"/>
    </source>
</evidence>
<evidence type="ECO:0000256" key="2">
    <source>
        <dbReference type="SAM" id="Phobius"/>
    </source>
</evidence>
<organism evidence="3">
    <name type="scientific">uncultured Armatimonadetes bacterium</name>
    <dbReference type="NCBI Taxonomy" id="157466"/>
    <lineage>
        <taxon>Bacteria</taxon>
        <taxon>Bacillati</taxon>
        <taxon>Armatimonadota</taxon>
        <taxon>environmental samples</taxon>
    </lineage>
</organism>
<keyword evidence="2" id="KW-1133">Transmembrane helix</keyword>
<reference evidence="3" key="1">
    <citation type="submission" date="2020-02" db="EMBL/GenBank/DDBJ databases">
        <authorList>
            <person name="Meier V. D."/>
        </authorList>
    </citation>
    <scope>NUCLEOTIDE SEQUENCE</scope>
    <source>
        <strain evidence="3">AVDCRST_MAG63</strain>
    </source>
</reference>
<feature type="transmembrane region" description="Helical" evidence="2">
    <location>
        <begin position="17"/>
        <end position="38"/>
    </location>
</feature>
<evidence type="ECO:0000313" key="3">
    <source>
        <dbReference type="EMBL" id="CAA9280954.1"/>
    </source>
</evidence>
<name>A0A6J4JKL3_9BACT</name>
<dbReference type="Pfam" id="PF14584">
    <property type="entry name" value="DUF4446"/>
    <property type="match status" value="1"/>
</dbReference>
<protein>
    <recommendedName>
        <fullName evidence="4">DUF4446 family protein</fullName>
    </recommendedName>
</protein>
<sequence length="175" mass="18402">MEYLEQAIAWVRQEPEAALGAAAGAYLLLFVLCLATLIRQGALARRQAPRIPVVPGARPQPTRYGEEAAGADRAEIGQCLQKVGLVRYDAFANIGGEQSFSVALLDAGDNGLVISGIHSRSDLRIYVKPVLAGGSPQELTDEEREAITRSRAGGPDVPEAKAPAAGGGGRDAARR</sequence>
<dbReference type="InterPro" id="IPR027981">
    <property type="entry name" value="DUF4446"/>
</dbReference>
<evidence type="ECO:0000256" key="1">
    <source>
        <dbReference type="SAM" id="MobiDB-lite"/>
    </source>
</evidence>
<accession>A0A6J4JKL3</accession>
<dbReference type="AlphaFoldDB" id="A0A6J4JKL3"/>
<keyword evidence="2" id="KW-0472">Membrane</keyword>